<feature type="compositionally biased region" description="Basic and acidic residues" evidence="1">
    <location>
        <begin position="62"/>
        <end position="77"/>
    </location>
</feature>
<keyword evidence="3" id="KW-1185">Reference proteome</keyword>
<feature type="compositionally biased region" description="Polar residues" evidence="1">
    <location>
        <begin position="541"/>
        <end position="550"/>
    </location>
</feature>
<accession>A0AA86SMR4</accession>
<feature type="compositionally biased region" description="Acidic residues" evidence="1">
    <location>
        <begin position="293"/>
        <end position="304"/>
    </location>
</feature>
<sequence>MESPLRLKMYSQKLNNKQPMNNDDLFQVASDRLRLLNDHGLTERFGKLSMGNEMGNNNTSAIKEEDNLSEAEKRSLQEDTNETSIVKDVMEKSSIDITKPGKDTWKDEGHAEDVKEKTQPTTTDEAKDEDTQAKAKGFASNHTTRVLENDSMERDSDASDVNIENQTPPTAEAESVQEKAATLVSEDATTELGKVIQEADSHEDCMKENMNMIPTDEAKDVLEEEAKDFQEELTGLNSNNTESMLKNDLLGEDTCKNDMNMENKMHPTAEVEDVQEKATGMTSHHSRSSLENDLLEGDAPEDDVNINHQKDPKVENKFDQLHLEARLDFDDKTSEFEDKPHEDKQDASEVNPSANGIDVQEKAIISASDAPLKLTNPFEGSGDEITEVRQPEKFPSNGSVESKGGISEILSSFSLEGTEEYENQEACLREHLLVTCNHYLNNEHSIQQGDEITEVRQLEKSPNDRSVEAEGGNSESLSISSAGDTEEYVKQGDTCAREHMLITDNHDLNNEPSIQQGGEITDFRQPKKSPKDEPVEAKGGNSENPSSSSFEDTEEYEKQEETCSREHLLVTYNHQLNNEPSVQQGDEVTELSQPENSRNDGSVEAEGGNSESLTSSSLEDTEEYEKQEESSLREHVLVTYIHHLNNDPPIQQG</sequence>
<feature type="region of interest" description="Disordered" evidence="1">
    <location>
        <begin position="458"/>
        <end position="631"/>
    </location>
</feature>
<dbReference type="AlphaFoldDB" id="A0AA86SMR4"/>
<dbReference type="Proteomes" id="UP001189624">
    <property type="component" value="Chromosome 7"/>
</dbReference>
<feature type="compositionally biased region" description="Basic and acidic residues" evidence="1">
    <location>
        <begin position="253"/>
        <end position="269"/>
    </location>
</feature>
<feature type="region of interest" description="Disordered" evidence="1">
    <location>
        <begin position="47"/>
        <end position="187"/>
    </location>
</feature>
<reference evidence="2" key="1">
    <citation type="submission" date="2023-10" db="EMBL/GenBank/DDBJ databases">
        <authorList>
            <person name="Domelevo Entfellner J.-B."/>
        </authorList>
    </citation>
    <scope>NUCLEOTIDE SEQUENCE</scope>
</reference>
<feature type="compositionally biased region" description="Basic and acidic residues" evidence="1">
    <location>
        <begin position="458"/>
        <end position="468"/>
    </location>
</feature>
<gene>
    <name evidence="2" type="ORF">AYBTSS11_LOCUS20960</name>
</gene>
<protein>
    <submittedName>
        <fullName evidence="2">Uncharacterized protein</fullName>
    </submittedName>
</protein>
<dbReference type="EMBL" id="OY731404">
    <property type="protein sequence ID" value="CAJ1967020.1"/>
    <property type="molecule type" value="Genomic_DNA"/>
</dbReference>
<evidence type="ECO:0000313" key="3">
    <source>
        <dbReference type="Proteomes" id="UP001189624"/>
    </source>
</evidence>
<feature type="compositionally biased region" description="Polar residues" evidence="1">
    <location>
        <begin position="572"/>
        <end position="600"/>
    </location>
</feature>
<organism evidence="2 3">
    <name type="scientific">Sphenostylis stenocarpa</name>
    <dbReference type="NCBI Taxonomy" id="92480"/>
    <lineage>
        <taxon>Eukaryota</taxon>
        <taxon>Viridiplantae</taxon>
        <taxon>Streptophyta</taxon>
        <taxon>Embryophyta</taxon>
        <taxon>Tracheophyta</taxon>
        <taxon>Spermatophyta</taxon>
        <taxon>Magnoliopsida</taxon>
        <taxon>eudicotyledons</taxon>
        <taxon>Gunneridae</taxon>
        <taxon>Pentapetalae</taxon>
        <taxon>rosids</taxon>
        <taxon>fabids</taxon>
        <taxon>Fabales</taxon>
        <taxon>Fabaceae</taxon>
        <taxon>Papilionoideae</taxon>
        <taxon>50 kb inversion clade</taxon>
        <taxon>NPAAA clade</taxon>
        <taxon>indigoferoid/millettioid clade</taxon>
        <taxon>Phaseoleae</taxon>
        <taxon>Sphenostylis</taxon>
    </lineage>
</organism>
<feature type="compositionally biased region" description="Basic and acidic residues" evidence="1">
    <location>
        <begin position="559"/>
        <end position="568"/>
    </location>
</feature>
<feature type="compositionally biased region" description="Basic and acidic residues" evidence="1">
    <location>
        <begin position="145"/>
        <end position="157"/>
    </location>
</feature>
<feature type="region of interest" description="Disordered" evidence="1">
    <location>
        <begin position="252"/>
        <end position="355"/>
    </location>
</feature>
<evidence type="ECO:0000313" key="2">
    <source>
        <dbReference type="EMBL" id="CAJ1967020.1"/>
    </source>
</evidence>
<feature type="compositionally biased region" description="Basic and acidic residues" evidence="1">
    <location>
        <begin position="487"/>
        <end position="509"/>
    </location>
</feature>
<feature type="region of interest" description="Disordered" evidence="1">
    <location>
        <begin position="368"/>
        <end position="403"/>
    </location>
</feature>
<feature type="compositionally biased region" description="Basic and acidic residues" evidence="1">
    <location>
        <begin position="521"/>
        <end position="536"/>
    </location>
</feature>
<feature type="compositionally biased region" description="Basic and acidic residues" evidence="1">
    <location>
        <begin position="308"/>
        <end position="347"/>
    </location>
</feature>
<proteinExistence type="predicted"/>
<name>A0AA86SMR4_9FABA</name>
<feature type="compositionally biased region" description="Basic and acidic residues" evidence="1">
    <location>
        <begin position="88"/>
        <end position="118"/>
    </location>
</feature>
<dbReference type="Gramene" id="rna-AYBTSS11_LOCUS20960">
    <property type="protein sequence ID" value="CAJ1967020.1"/>
    <property type="gene ID" value="gene-AYBTSS11_LOCUS20960"/>
</dbReference>
<feature type="compositionally biased region" description="Polar residues" evidence="1">
    <location>
        <begin position="473"/>
        <end position="483"/>
    </location>
</feature>
<evidence type="ECO:0000256" key="1">
    <source>
        <dbReference type="SAM" id="MobiDB-lite"/>
    </source>
</evidence>